<protein>
    <submittedName>
        <fullName evidence="2">dUTP diphosphatase</fullName>
    </submittedName>
</protein>
<dbReference type="EMBL" id="JABCUR010000017">
    <property type="protein sequence ID" value="NMW66090.1"/>
    <property type="molecule type" value="Genomic_DNA"/>
</dbReference>
<evidence type="ECO:0000313" key="4">
    <source>
        <dbReference type="Proteomes" id="UP000578252"/>
    </source>
</evidence>
<dbReference type="EMBL" id="JABCUS010000017">
    <property type="protein sequence ID" value="NMX03925.1"/>
    <property type="molecule type" value="Genomic_DNA"/>
</dbReference>
<dbReference type="RefSeq" id="WP_169762964.1">
    <property type="nucleotide sequence ID" value="NZ_JABCUQ010000011.1"/>
</dbReference>
<reference evidence="3 4" key="1">
    <citation type="submission" date="2020-04" db="EMBL/GenBank/DDBJ databases">
        <title>Antimicrobial susceptibility and clonality of vaginal-derived multi-drug resistant Mobiluncus isolates in China.</title>
        <authorList>
            <person name="Zhang X."/>
        </authorList>
    </citation>
    <scope>NUCLEOTIDE SEQUENCE [LARGE SCALE GENOMIC DNA]</scope>
    <source>
        <strain evidence="2 3">12</strain>
        <strain evidence="1 4">13</strain>
    </source>
</reference>
<proteinExistence type="predicted"/>
<dbReference type="Proteomes" id="UP000578252">
    <property type="component" value="Unassembled WGS sequence"/>
</dbReference>
<accession>A0A7Y0UUC7</accession>
<name>A0A7Y0UUC7_9ACTO</name>
<comment type="caution">
    <text evidence="2">The sequence shown here is derived from an EMBL/GenBank/DDBJ whole genome shotgun (WGS) entry which is preliminary data.</text>
</comment>
<evidence type="ECO:0000313" key="2">
    <source>
        <dbReference type="EMBL" id="NMX03925.1"/>
    </source>
</evidence>
<organism evidence="2 3">
    <name type="scientific">Mobiluncus mulieris</name>
    <dbReference type="NCBI Taxonomy" id="2052"/>
    <lineage>
        <taxon>Bacteria</taxon>
        <taxon>Bacillati</taxon>
        <taxon>Actinomycetota</taxon>
        <taxon>Actinomycetes</taxon>
        <taxon>Actinomycetales</taxon>
        <taxon>Actinomycetaceae</taxon>
        <taxon>Mobiluncus</taxon>
    </lineage>
</organism>
<sequence length="49" mass="5242">MNAIARSLSSDVSLRALAKDMVPVAPGITAETVGRYLELLQPSFLAVIR</sequence>
<dbReference type="Proteomes" id="UP000575397">
    <property type="component" value="Unassembled WGS sequence"/>
</dbReference>
<evidence type="ECO:0000313" key="3">
    <source>
        <dbReference type="Proteomes" id="UP000575397"/>
    </source>
</evidence>
<evidence type="ECO:0000313" key="1">
    <source>
        <dbReference type="EMBL" id="NMW66090.1"/>
    </source>
</evidence>
<gene>
    <name evidence="2" type="ORF">HHJ77_08285</name>
    <name evidence="1" type="ORF">HHJ78_11420</name>
</gene>
<dbReference type="AlphaFoldDB" id="A0A7Y0UUC7"/>